<organism evidence="4">
    <name type="scientific">freshwater metagenome</name>
    <dbReference type="NCBI Taxonomy" id="449393"/>
    <lineage>
        <taxon>unclassified sequences</taxon>
        <taxon>metagenomes</taxon>
        <taxon>ecological metagenomes</taxon>
    </lineage>
</organism>
<accession>A0A6J6BBE3</accession>
<evidence type="ECO:0000313" key="4">
    <source>
        <dbReference type="EMBL" id="CAB4535977.1"/>
    </source>
</evidence>
<dbReference type="InterPro" id="IPR036452">
    <property type="entry name" value="Ribo_hydro-like"/>
</dbReference>
<keyword evidence="2" id="KW-0326">Glycosidase</keyword>
<name>A0A6J6BBE3_9ZZZZ</name>
<dbReference type="Gene3D" id="3.90.245.10">
    <property type="entry name" value="Ribonucleoside hydrolase-like"/>
    <property type="match status" value="1"/>
</dbReference>
<dbReference type="InterPro" id="IPR023186">
    <property type="entry name" value="IUNH"/>
</dbReference>
<proteinExistence type="predicted"/>
<keyword evidence="1" id="KW-0378">Hydrolase</keyword>
<dbReference type="SUPFAM" id="SSF53590">
    <property type="entry name" value="Nucleoside hydrolase"/>
    <property type="match status" value="1"/>
</dbReference>
<feature type="domain" description="Inosine/uridine-preferring nucleoside hydrolase" evidence="3">
    <location>
        <begin position="7"/>
        <end position="298"/>
    </location>
</feature>
<dbReference type="PANTHER" id="PTHR12304:SF4">
    <property type="entry name" value="URIDINE NUCLEOSIDASE"/>
    <property type="match status" value="1"/>
</dbReference>
<dbReference type="GO" id="GO:0006152">
    <property type="term" value="P:purine nucleoside catabolic process"/>
    <property type="evidence" value="ECO:0007669"/>
    <property type="project" value="TreeGrafter"/>
</dbReference>
<dbReference type="EMBL" id="CAEZSE010000095">
    <property type="protein sequence ID" value="CAB4535977.1"/>
    <property type="molecule type" value="Genomic_DNA"/>
</dbReference>
<evidence type="ECO:0000259" key="3">
    <source>
        <dbReference type="Pfam" id="PF01156"/>
    </source>
</evidence>
<dbReference type="InterPro" id="IPR001910">
    <property type="entry name" value="Inosine/uridine_hydrolase_dom"/>
</dbReference>
<dbReference type="AlphaFoldDB" id="A0A6J6BBE3"/>
<dbReference type="CDD" id="cd02651">
    <property type="entry name" value="nuc_hydro_IU_UC_XIUA"/>
    <property type="match status" value="1"/>
</dbReference>
<gene>
    <name evidence="4" type="ORF">UFOPK1353_00662</name>
</gene>
<dbReference type="GO" id="GO:0005829">
    <property type="term" value="C:cytosol"/>
    <property type="evidence" value="ECO:0007669"/>
    <property type="project" value="TreeGrafter"/>
</dbReference>
<dbReference type="Pfam" id="PF01156">
    <property type="entry name" value="IU_nuc_hydro"/>
    <property type="match status" value="1"/>
</dbReference>
<dbReference type="PANTHER" id="PTHR12304">
    <property type="entry name" value="INOSINE-URIDINE PREFERRING NUCLEOSIDE HYDROLASE"/>
    <property type="match status" value="1"/>
</dbReference>
<dbReference type="GO" id="GO:0008477">
    <property type="term" value="F:purine nucleosidase activity"/>
    <property type="evidence" value="ECO:0007669"/>
    <property type="project" value="TreeGrafter"/>
</dbReference>
<protein>
    <submittedName>
        <fullName evidence="4">Unannotated protein</fullName>
    </submittedName>
</protein>
<evidence type="ECO:0000256" key="2">
    <source>
        <dbReference type="ARBA" id="ARBA00023295"/>
    </source>
</evidence>
<evidence type="ECO:0000256" key="1">
    <source>
        <dbReference type="ARBA" id="ARBA00022801"/>
    </source>
</evidence>
<reference evidence="4" key="1">
    <citation type="submission" date="2020-05" db="EMBL/GenBank/DDBJ databases">
        <authorList>
            <person name="Chiriac C."/>
            <person name="Salcher M."/>
            <person name="Ghai R."/>
            <person name="Kavagutti S V."/>
        </authorList>
    </citation>
    <scope>NUCLEOTIDE SEQUENCE</scope>
</reference>
<sequence length="311" mass="32955">MTAKIKVLMDCDPGHDDAFALIVASKFAEVVGVTTVAGNAPLSLTTKNARIILDLCGSNVPLHSGASRPLVAEPIHAAYIHGESGMDGANLPEPSRPADGTNAVYFIIDTVRANPGLWLVPTGPLTNIALALRAAPDLVDKISGISIMGGGRFGNRTATAEFNIWCDPEAAAAVFESGAKIIMSGLHLTHQIMATPKRIEMVRGAHTFVGPMLAGLLEFFTKMYKSLHDDFEGAPLHDVCAVLALTHPQLFTSKETHVAVELDGSHTRGMTVIDDRHVKSRTKANTQVLETIDADAAFAVIVDAVSSCVKS</sequence>